<gene>
    <name evidence="1" type="ORF">CBG27374</name>
    <name evidence="1" type="ORF">CBG_27374</name>
</gene>
<dbReference type="EMBL" id="HE601320">
    <property type="protein sequence ID" value="CAR99004.1"/>
    <property type="molecule type" value="Genomic_DNA"/>
</dbReference>
<reference evidence="1 2" key="1">
    <citation type="journal article" date="2003" name="PLoS Biol.">
        <title>The genome sequence of Caenorhabditis briggsae: a platform for comparative genomics.</title>
        <authorList>
            <person name="Stein L.D."/>
            <person name="Bao Z."/>
            <person name="Blasiar D."/>
            <person name="Blumenthal T."/>
            <person name="Brent M.R."/>
            <person name="Chen N."/>
            <person name="Chinwalla A."/>
            <person name="Clarke L."/>
            <person name="Clee C."/>
            <person name="Coghlan A."/>
            <person name="Coulson A."/>
            <person name="D'Eustachio P."/>
            <person name="Fitch D.H."/>
            <person name="Fulton L.A."/>
            <person name="Fulton R.E."/>
            <person name="Griffiths-Jones S."/>
            <person name="Harris T.W."/>
            <person name="Hillier L.W."/>
            <person name="Kamath R."/>
            <person name="Kuwabara P.E."/>
            <person name="Mardis E.R."/>
            <person name="Marra M.A."/>
            <person name="Miner T.L."/>
            <person name="Minx P."/>
            <person name="Mullikin J.C."/>
            <person name="Plumb R.W."/>
            <person name="Rogers J."/>
            <person name="Schein J.E."/>
            <person name="Sohrmann M."/>
            <person name="Spieth J."/>
            <person name="Stajich J.E."/>
            <person name="Wei C."/>
            <person name="Willey D."/>
            <person name="Wilson R.K."/>
            <person name="Durbin R."/>
            <person name="Waterston R.H."/>
        </authorList>
    </citation>
    <scope>NUCLEOTIDE SEQUENCE [LARGE SCALE GENOMIC DNA]</scope>
    <source>
        <strain evidence="1 2">AF16</strain>
    </source>
</reference>
<reference evidence="1 2" key="2">
    <citation type="journal article" date="2011" name="PLoS Genet.">
        <title>Caenorhabditis briggsae recombinant inbred line genotypes reveal inter-strain incompatibility and the evolution of recombination.</title>
        <authorList>
            <person name="Ross J.A."/>
            <person name="Koboldt D.C."/>
            <person name="Staisch J.E."/>
            <person name="Chamberlin H.M."/>
            <person name="Gupta B.P."/>
            <person name="Miller R.D."/>
            <person name="Baird S.E."/>
            <person name="Haag E.S."/>
        </authorList>
    </citation>
    <scope>NUCLEOTIDE SEQUENCE [LARGE SCALE GENOMIC DNA]</scope>
    <source>
        <strain evidence="1 2">AF16</strain>
    </source>
</reference>
<dbReference type="CTD" id="68918827"/>
<organism evidence="1 2">
    <name type="scientific">Caenorhabditis briggsae</name>
    <dbReference type="NCBI Taxonomy" id="6238"/>
    <lineage>
        <taxon>Eukaryota</taxon>
        <taxon>Metazoa</taxon>
        <taxon>Ecdysozoa</taxon>
        <taxon>Nematoda</taxon>
        <taxon>Chromadorea</taxon>
        <taxon>Rhabditida</taxon>
        <taxon>Rhabditina</taxon>
        <taxon>Rhabditomorpha</taxon>
        <taxon>Rhabditoidea</taxon>
        <taxon>Rhabditidae</taxon>
        <taxon>Peloderinae</taxon>
        <taxon>Caenorhabditis</taxon>
    </lineage>
</organism>
<protein>
    <submittedName>
        <fullName evidence="1">Protein CBG27374</fullName>
    </submittedName>
</protein>
<dbReference type="HOGENOM" id="CLU_1556646_0_0_1"/>
<dbReference type="GeneID" id="68918827"/>
<keyword evidence="2" id="KW-1185">Reference proteome</keyword>
<dbReference type="GO" id="GO:0003676">
    <property type="term" value="F:nucleic acid binding"/>
    <property type="evidence" value="ECO:0007669"/>
    <property type="project" value="InterPro"/>
</dbReference>
<dbReference type="STRING" id="6238.B6IGH4"/>
<evidence type="ECO:0000313" key="1">
    <source>
        <dbReference type="EMBL" id="CAR99004.1"/>
    </source>
</evidence>
<sequence length="172" mass="19494">MSTAKRESWIPDVAFSSDGYKSLSMNSPSSSSSSVPKYQLTPVLLPPPEFDYKQLQVGSNIIFSDEKKFNLDGPDGFNSYWHDLKKDPLHFSKRNFGGGRLMVWGAFSSAGTVDLAFVSFRMNSTDYQDVMTAKLIPYLRRFIGVSSHINRTMLRFMRADRLWTGSSPKKSR</sequence>
<accession>B6IGH4</accession>
<dbReference type="Gene3D" id="3.30.420.10">
    <property type="entry name" value="Ribonuclease H-like superfamily/Ribonuclease H"/>
    <property type="match status" value="1"/>
</dbReference>
<dbReference type="InParanoid" id="B6IGH4"/>
<dbReference type="KEGG" id="cbr:CBG_27374"/>
<name>B6IGH4_CAEBR</name>
<evidence type="ECO:0000313" key="2">
    <source>
        <dbReference type="Proteomes" id="UP000008549"/>
    </source>
</evidence>
<dbReference type="InterPro" id="IPR036397">
    <property type="entry name" value="RNaseH_sf"/>
</dbReference>
<dbReference type="RefSeq" id="XP_045098571.1">
    <property type="nucleotide sequence ID" value="XM_045237285.1"/>
</dbReference>
<dbReference type="Proteomes" id="UP000008549">
    <property type="component" value="Unassembled WGS sequence"/>
</dbReference>
<proteinExistence type="predicted"/>
<dbReference type="AlphaFoldDB" id="B6IGH4"/>